<evidence type="ECO:0000313" key="9">
    <source>
        <dbReference type="Proteomes" id="UP000823634"/>
    </source>
</evidence>
<dbReference type="AlphaFoldDB" id="A0A9D9DHA0"/>
<organism evidence="8 9">
    <name type="scientific">Candidatus Alloenteromonas pullistercoris</name>
    <dbReference type="NCBI Taxonomy" id="2840785"/>
    <lineage>
        <taxon>Bacteria</taxon>
        <taxon>Bacillati</taxon>
        <taxon>Bacillota</taxon>
        <taxon>Bacillota incertae sedis</taxon>
        <taxon>Candidatus Alloenteromonas</taxon>
    </lineage>
</organism>
<feature type="transmembrane region" description="Helical" evidence="6">
    <location>
        <begin position="252"/>
        <end position="275"/>
    </location>
</feature>
<keyword evidence="2" id="KW-1003">Cell membrane</keyword>
<evidence type="ECO:0000259" key="7">
    <source>
        <dbReference type="Pfam" id="PF02687"/>
    </source>
</evidence>
<name>A0A9D9DHA0_9FIRM</name>
<evidence type="ECO:0000256" key="5">
    <source>
        <dbReference type="ARBA" id="ARBA00023136"/>
    </source>
</evidence>
<dbReference type="InterPro" id="IPR038766">
    <property type="entry name" value="Membrane_comp_ABC_pdt"/>
</dbReference>
<feature type="transmembrane region" description="Helical" evidence="6">
    <location>
        <begin position="389"/>
        <end position="409"/>
    </location>
</feature>
<comment type="caution">
    <text evidence="8">The sequence shown here is derived from an EMBL/GenBank/DDBJ whole genome shotgun (WGS) entry which is preliminary data.</text>
</comment>
<protein>
    <submittedName>
        <fullName evidence="8">FtsX-like permease family protein</fullName>
    </submittedName>
</protein>
<dbReference type="EMBL" id="JADINA010000026">
    <property type="protein sequence ID" value="MBO8426481.1"/>
    <property type="molecule type" value="Genomic_DNA"/>
</dbReference>
<evidence type="ECO:0000256" key="3">
    <source>
        <dbReference type="ARBA" id="ARBA00022692"/>
    </source>
</evidence>
<dbReference type="GO" id="GO:0005886">
    <property type="term" value="C:plasma membrane"/>
    <property type="evidence" value="ECO:0007669"/>
    <property type="project" value="UniProtKB-SubCell"/>
</dbReference>
<dbReference type="PANTHER" id="PTHR30287:SF1">
    <property type="entry name" value="INNER MEMBRANE PROTEIN"/>
    <property type="match status" value="1"/>
</dbReference>
<feature type="domain" description="ABC3 transporter permease C-terminal" evidence="7">
    <location>
        <begin position="256"/>
        <end position="372"/>
    </location>
</feature>
<feature type="transmembrane region" description="Helical" evidence="6">
    <location>
        <begin position="20"/>
        <end position="39"/>
    </location>
</feature>
<dbReference type="PANTHER" id="PTHR30287">
    <property type="entry name" value="MEMBRANE COMPONENT OF PREDICTED ABC SUPERFAMILY METABOLITE UPTAKE TRANSPORTER"/>
    <property type="match status" value="1"/>
</dbReference>
<feature type="transmembrane region" description="Helical" evidence="6">
    <location>
        <begin position="415"/>
        <end position="444"/>
    </location>
</feature>
<evidence type="ECO:0000256" key="1">
    <source>
        <dbReference type="ARBA" id="ARBA00004651"/>
    </source>
</evidence>
<feature type="transmembrane region" description="Helical" evidence="6">
    <location>
        <begin position="784"/>
        <end position="809"/>
    </location>
</feature>
<evidence type="ECO:0000256" key="6">
    <source>
        <dbReference type="SAM" id="Phobius"/>
    </source>
</evidence>
<keyword evidence="4 6" id="KW-1133">Transmembrane helix</keyword>
<evidence type="ECO:0000256" key="2">
    <source>
        <dbReference type="ARBA" id="ARBA00022475"/>
    </source>
</evidence>
<feature type="transmembrane region" description="Helical" evidence="6">
    <location>
        <begin position="296"/>
        <end position="327"/>
    </location>
</feature>
<evidence type="ECO:0000313" key="8">
    <source>
        <dbReference type="EMBL" id="MBO8426481.1"/>
    </source>
</evidence>
<dbReference type="Proteomes" id="UP000823634">
    <property type="component" value="Unassembled WGS sequence"/>
</dbReference>
<feature type="transmembrane region" description="Helical" evidence="6">
    <location>
        <begin position="347"/>
        <end position="368"/>
    </location>
</feature>
<sequence length="820" mass="90308">MWILLKNALARLFRSPVQSIAALVASFIITSASILSLFLPDIIKANNQTVVNAATAGFDILFTGISIQEEDSARFSSFADKLIEEGAVADAFAFQAYTYTIELEDDCLQGSYRYVKDLLGTIDALNIPLLETTDAPSEYPDVYVSYETAKHFGFEVGQVLPIQSPGPAFVRGITDSRSIMFDQIHYCLLGSTPAALMNFYLLANTPEGKNHQETIDYIRSRSEVELKGMPISLLSYDANERLEKSLGSAMTIVYLATGVMIVAFGYLLFYSYSLIAEDRAGELVRFKAIGATPGQCVFFLFAESAVYALTGTLLGIAGGYGLCQLALSFVVSNLPSFELPVDPMNYLLSVLLSLGISFLCSLLSSFRFAKQNVASLMRKKTELAKKPKWPMVLVPISLLSAASAFLYLADIETDLTAIIVYLVALTGCAFLALPPLFRILAGTVRKRRSTGASKIAFAHLNKEKGAASLASVSLYLAVLLFLISGLFDIIKITGISNMIKGEANYQTEIQGYETVRRIERESLLVEGVEEAVYTLQSGITEQGYIGVITGVSDPSRLHLASFAIEKEVQKRFEANPDSCIISYNFAKHINVEVGDYIEPIANGKKATNRPLRIVGYEKEATSNDFRVYTRIDNVANYERRLSFVLCFRIDSSAYRPLSELIQSISPAARLKKSSTAQKETSMQYDLDGLASGFETTVITAALLAMANYVATIAAKRGDTLNRYRLIGASNSTIFRLFLIEALAIFSFAFAFGFLLCLLSSGGRYLFGLVSDRYIIFPLFDVRMVYYPLMLSSLVALLYFFVNLAAYAIAKRHVAINKTRE</sequence>
<proteinExistence type="predicted"/>
<gene>
    <name evidence="8" type="ORF">IAC61_04080</name>
</gene>
<keyword evidence="5 6" id="KW-0472">Membrane</keyword>
<reference evidence="8" key="1">
    <citation type="submission" date="2020-10" db="EMBL/GenBank/DDBJ databases">
        <authorList>
            <person name="Gilroy R."/>
        </authorList>
    </citation>
    <scope>NUCLEOTIDE SEQUENCE</scope>
    <source>
        <strain evidence="8">17113</strain>
    </source>
</reference>
<feature type="transmembrane region" description="Helical" evidence="6">
    <location>
        <begin position="465"/>
        <end position="487"/>
    </location>
</feature>
<feature type="transmembrane region" description="Helical" evidence="6">
    <location>
        <begin position="736"/>
        <end position="764"/>
    </location>
</feature>
<dbReference type="InterPro" id="IPR003838">
    <property type="entry name" value="ABC3_permease_C"/>
</dbReference>
<evidence type="ECO:0000256" key="4">
    <source>
        <dbReference type="ARBA" id="ARBA00022989"/>
    </source>
</evidence>
<feature type="transmembrane region" description="Helical" evidence="6">
    <location>
        <begin position="697"/>
        <end position="715"/>
    </location>
</feature>
<keyword evidence="3 6" id="KW-0812">Transmembrane</keyword>
<comment type="subcellular location">
    <subcellularLocation>
        <location evidence="1">Cell membrane</location>
        <topology evidence="1">Multi-pass membrane protein</topology>
    </subcellularLocation>
</comment>
<reference evidence="8" key="2">
    <citation type="journal article" date="2021" name="PeerJ">
        <title>Extensive microbial diversity within the chicken gut microbiome revealed by metagenomics and culture.</title>
        <authorList>
            <person name="Gilroy R."/>
            <person name="Ravi A."/>
            <person name="Getino M."/>
            <person name="Pursley I."/>
            <person name="Horton D.L."/>
            <person name="Alikhan N.F."/>
            <person name="Baker D."/>
            <person name="Gharbi K."/>
            <person name="Hall N."/>
            <person name="Watson M."/>
            <person name="Adriaenssens E.M."/>
            <person name="Foster-Nyarko E."/>
            <person name="Jarju S."/>
            <person name="Secka A."/>
            <person name="Antonio M."/>
            <person name="Oren A."/>
            <person name="Chaudhuri R.R."/>
            <person name="La Ragione R."/>
            <person name="Hildebrand F."/>
            <person name="Pallen M.J."/>
        </authorList>
    </citation>
    <scope>NUCLEOTIDE SEQUENCE</scope>
    <source>
        <strain evidence="8">17113</strain>
    </source>
</reference>
<dbReference type="Pfam" id="PF02687">
    <property type="entry name" value="FtsX"/>
    <property type="match status" value="1"/>
</dbReference>
<accession>A0A9D9DHA0</accession>